<gene>
    <name evidence="1" type="ORF">C1H69_14730</name>
</gene>
<dbReference type="Proteomes" id="UP000235803">
    <property type="component" value="Unassembled WGS sequence"/>
</dbReference>
<dbReference type="RefSeq" id="WP_102654126.1">
    <property type="nucleotide sequence ID" value="NZ_PNRF01000028.1"/>
</dbReference>
<reference evidence="1 2" key="1">
    <citation type="submission" date="2018-01" db="EMBL/GenBank/DDBJ databases">
        <title>Halomonas endophytica sp. nov., isolated from storage liquid in the stems of Populus euphratica.</title>
        <authorList>
            <person name="Chen C."/>
        </authorList>
    </citation>
    <scope>NUCLEOTIDE SEQUENCE [LARGE SCALE GENOMIC DNA]</scope>
    <source>
        <strain evidence="1 2">MC28</strain>
    </source>
</reference>
<organism evidence="1 2">
    <name type="scientific">Billgrantia endophytica</name>
    <dbReference type="NCBI Taxonomy" id="2033802"/>
    <lineage>
        <taxon>Bacteria</taxon>
        <taxon>Pseudomonadati</taxon>
        <taxon>Pseudomonadota</taxon>
        <taxon>Gammaproteobacteria</taxon>
        <taxon>Oceanospirillales</taxon>
        <taxon>Halomonadaceae</taxon>
        <taxon>Billgrantia</taxon>
    </lineage>
</organism>
<evidence type="ECO:0000313" key="2">
    <source>
        <dbReference type="Proteomes" id="UP000235803"/>
    </source>
</evidence>
<dbReference type="AlphaFoldDB" id="A0A2N7U238"/>
<evidence type="ECO:0000313" key="1">
    <source>
        <dbReference type="EMBL" id="PMR74489.1"/>
    </source>
</evidence>
<sequence length="219" mass="24948">MKLYKFRSLANIEYTLDILLNERLHCASYKKLNDPFEGVFLSVMHVGGLLNSGPLNFAPLGGHRTVKKPQSISELPIPGGTRVCSLSAEKSDVRMWSHYAGGHTGIAIEIELEVDAKFLYKVDYVDQLREFSCSLLTAPESYEILKIKSKHWEYEKEYRIISDEGFFCISGRISGIHLGLRTSENMREMLLRVIGKSFPIYSTKLNEREIAVELNKQIN</sequence>
<comment type="caution">
    <text evidence="1">The sequence shown here is derived from an EMBL/GenBank/DDBJ whole genome shotgun (WGS) entry which is preliminary data.</text>
</comment>
<proteinExistence type="predicted"/>
<protein>
    <recommendedName>
        <fullName evidence="3">DUF2971 domain-containing protein</fullName>
    </recommendedName>
</protein>
<dbReference type="OrthoDB" id="4119964at2"/>
<keyword evidence="2" id="KW-1185">Reference proteome</keyword>
<name>A0A2N7U238_9GAMM</name>
<dbReference type="EMBL" id="PNRF01000028">
    <property type="protein sequence ID" value="PMR74489.1"/>
    <property type="molecule type" value="Genomic_DNA"/>
</dbReference>
<evidence type="ECO:0008006" key="3">
    <source>
        <dbReference type="Google" id="ProtNLM"/>
    </source>
</evidence>
<accession>A0A2N7U238</accession>